<comment type="caution">
    <text evidence="2">The sequence shown here is derived from an EMBL/GenBank/DDBJ whole genome shotgun (WGS) entry which is preliminary data.</text>
</comment>
<dbReference type="OrthoDB" id="202027at2759"/>
<dbReference type="Proteomes" id="UP000789595">
    <property type="component" value="Unassembled WGS sequence"/>
</dbReference>
<evidence type="ECO:0000256" key="1">
    <source>
        <dbReference type="SAM" id="Phobius"/>
    </source>
</evidence>
<name>A0A8J2SKB1_9STRA</name>
<feature type="transmembrane region" description="Helical" evidence="1">
    <location>
        <begin position="78"/>
        <end position="102"/>
    </location>
</feature>
<evidence type="ECO:0000313" key="3">
    <source>
        <dbReference type="Proteomes" id="UP000789595"/>
    </source>
</evidence>
<evidence type="ECO:0000313" key="2">
    <source>
        <dbReference type="EMBL" id="CAH0372033.1"/>
    </source>
</evidence>
<feature type="transmembrane region" description="Helical" evidence="1">
    <location>
        <begin position="313"/>
        <end position="334"/>
    </location>
</feature>
<keyword evidence="1" id="KW-0472">Membrane</keyword>
<feature type="transmembrane region" description="Helical" evidence="1">
    <location>
        <begin position="228"/>
        <end position="251"/>
    </location>
</feature>
<dbReference type="EMBL" id="CAKKNE010000003">
    <property type="protein sequence ID" value="CAH0372033.1"/>
    <property type="molecule type" value="Genomic_DNA"/>
</dbReference>
<protein>
    <submittedName>
        <fullName evidence="2">Uncharacterized protein</fullName>
    </submittedName>
</protein>
<proteinExistence type="predicted"/>
<gene>
    <name evidence="2" type="ORF">PECAL_3P20060</name>
</gene>
<reference evidence="2" key="1">
    <citation type="submission" date="2021-11" db="EMBL/GenBank/DDBJ databases">
        <authorList>
            <consortium name="Genoscope - CEA"/>
            <person name="William W."/>
        </authorList>
    </citation>
    <scope>NUCLEOTIDE SEQUENCE</scope>
</reference>
<keyword evidence="1" id="KW-1133">Transmembrane helix</keyword>
<dbReference type="AlphaFoldDB" id="A0A8J2SKB1"/>
<sequence>MSSWFSSSAQAPPPQEGMSPGVEKALAFLILAMIGRLLKHRFSAPQLAGVQRLIMDATLPCTIFKALCAVSLDVELLRWPLLGVAFVIVQLAAAAVASKLFFADTIRQQTARYQLATAAPGLSAFVFIKEFVGDAYAGPAALFDLPYKLYLVLVLPFLLGVPAPSMSKLVTDPLNVSILGGLAIAFTKTPYASLGALGQAASLLAGAQTPILFVLIGAKVKLSGATPAVCLALLMLRHAACYVYVAIASFGTDAERMTLLLLAQAAVSVVGWGQISRARDAGGSYDVDLAFDVVGYSMPLTMALQTAACLGVLPSLTVMPLICLIAGGAGWALLRRKGSDDALAKVA</sequence>
<keyword evidence="1" id="KW-0812">Transmembrane</keyword>
<organism evidence="2 3">
    <name type="scientific">Pelagomonas calceolata</name>
    <dbReference type="NCBI Taxonomy" id="35677"/>
    <lineage>
        <taxon>Eukaryota</taxon>
        <taxon>Sar</taxon>
        <taxon>Stramenopiles</taxon>
        <taxon>Ochrophyta</taxon>
        <taxon>Pelagophyceae</taxon>
        <taxon>Pelagomonadales</taxon>
        <taxon>Pelagomonadaceae</taxon>
        <taxon>Pelagomonas</taxon>
    </lineage>
</organism>
<feature type="transmembrane region" description="Helical" evidence="1">
    <location>
        <begin position="149"/>
        <end position="171"/>
    </location>
</feature>
<keyword evidence="3" id="KW-1185">Reference proteome</keyword>
<feature type="transmembrane region" description="Helical" evidence="1">
    <location>
        <begin position="191"/>
        <end position="216"/>
    </location>
</feature>
<accession>A0A8J2SKB1</accession>